<keyword evidence="3" id="KW-1185">Reference proteome</keyword>
<gene>
    <name evidence="2" type="ORF">NKR19_g9191</name>
</gene>
<feature type="region of interest" description="Disordered" evidence="1">
    <location>
        <begin position="39"/>
        <end position="88"/>
    </location>
</feature>
<proteinExistence type="predicted"/>
<dbReference type="EMBL" id="JANBVN010000210">
    <property type="protein sequence ID" value="KAJ9133029.1"/>
    <property type="molecule type" value="Genomic_DNA"/>
</dbReference>
<feature type="region of interest" description="Disordered" evidence="1">
    <location>
        <begin position="1"/>
        <end position="21"/>
    </location>
</feature>
<dbReference type="AlphaFoldDB" id="A0AA38R8P7"/>
<protein>
    <submittedName>
        <fullName evidence="2">Uncharacterized protein</fullName>
    </submittedName>
</protein>
<comment type="caution">
    <text evidence="2">The sequence shown here is derived from an EMBL/GenBank/DDBJ whole genome shotgun (WGS) entry which is preliminary data.</text>
</comment>
<name>A0AA38R8P7_9PEZI</name>
<evidence type="ECO:0000313" key="3">
    <source>
        <dbReference type="Proteomes" id="UP001174691"/>
    </source>
</evidence>
<reference evidence="2" key="1">
    <citation type="submission" date="2022-07" db="EMBL/GenBank/DDBJ databases">
        <title>Fungi with potential for degradation of polypropylene.</title>
        <authorList>
            <person name="Gostincar C."/>
        </authorList>
    </citation>
    <scope>NUCLEOTIDE SEQUENCE</scope>
    <source>
        <strain evidence="2">EXF-13287</strain>
    </source>
</reference>
<evidence type="ECO:0000256" key="1">
    <source>
        <dbReference type="SAM" id="MobiDB-lite"/>
    </source>
</evidence>
<sequence>MELRRAGQEAPLLRGGDCGEEVGNIQRRLRETKDLADRELDRVQCEEPQALSSTVEDTTAPGQDLGSGGSSGNVSSDPVTAVVAPASP</sequence>
<dbReference type="Proteomes" id="UP001174691">
    <property type="component" value="Unassembled WGS sequence"/>
</dbReference>
<organism evidence="2 3">
    <name type="scientific">Coniochaeta hoffmannii</name>
    <dbReference type="NCBI Taxonomy" id="91930"/>
    <lineage>
        <taxon>Eukaryota</taxon>
        <taxon>Fungi</taxon>
        <taxon>Dikarya</taxon>
        <taxon>Ascomycota</taxon>
        <taxon>Pezizomycotina</taxon>
        <taxon>Sordariomycetes</taxon>
        <taxon>Sordariomycetidae</taxon>
        <taxon>Coniochaetales</taxon>
        <taxon>Coniochaetaceae</taxon>
        <taxon>Coniochaeta</taxon>
    </lineage>
</organism>
<accession>A0AA38R8P7</accession>
<evidence type="ECO:0000313" key="2">
    <source>
        <dbReference type="EMBL" id="KAJ9133029.1"/>
    </source>
</evidence>
<feature type="compositionally biased region" description="Polar residues" evidence="1">
    <location>
        <begin position="50"/>
        <end position="61"/>
    </location>
</feature>